<dbReference type="Gene3D" id="1.10.10.60">
    <property type="entry name" value="Homeodomain-like"/>
    <property type="match status" value="2"/>
</dbReference>
<dbReference type="Pfam" id="PF00249">
    <property type="entry name" value="Myb_DNA-binding"/>
    <property type="match status" value="2"/>
</dbReference>
<dbReference type="OrthoDB" id="2143914at2759"/>
<feature type="domain" description="HTH myb-type" evidence="3">
    <location>
        <begin position="107"/>
        <end position="161"/>
    </location>
</feature>
<dbReference type="InterPro" id="IPR050560">
    <property type="entry name" value="MYB_TF"/>
</dbReference>
<dbReference type="PROSITE" id="PS51294">
    <property type="entry name" value="HTH_MYB"/>
    <property type="match status" value="2"/>
</dbReference>
<feature type="domain" description="HTH myb-type" evidence="3">
    <location>
        <begin position="52"/>
        <end position="106"/>
    </location>
</feature>
<dbReference type="InterPro" id="IPR001005">
    <property type="entry name" value="SANT/Myb"/>
</dbReference>
<evidence type="ECO:0000259" key="2">
    <source>
        <dbReference type="PROSITE" id="PS50090"/>
    </source>
</evidence>
<evidence type="ECO:0000259" key="3">
    <source>
        <dbReference type="PROSITE" id="PS51294"/>
    </source>
</evidence>
<gene>
    <name evidence="4" type="ORF">SteCoe_5242</name>
</gene>
<dbReference type="PANTHER" id="PTHR45614:SF274">
    <property type="entry name" value="MYB-LIKE DNA-BINDING PROTEIN"/>
    <property type="match status" value="1"/>
</dbReference>
<dbReference type="GO" id="GO:0000981">
    <property type="term" value="F:DNA-binding transcription factor activity, RNA polymerase II-specific"/>
    <property type="evidence" value="ECO:0007669"/>
    <property type="project" value="TreeGrafter"/>
</dbReference>
<feature type="compositionally biased region" description="Basic and acidic residues" evidence="1">
    <location>
        <begin position="439"/>
        <end position="452"/>
    </location>
</feature>
<keyword evidence="5" id="KW-1185">Reference proteome</keyword>
<dbReference type="GO" id="GO:0000978">
    <property type="term" value="F:RNA polymerase II cis-regulatory region sequence-specific DNA binding"/>
    <property type="evidence" value="ECO:0007669"/>
    <property type="project" value="TreeGrafter"/>
</dbReference>
<dbReference type="InterPro" id="IPR009057">
    <property type="entry name" value="Homeodomain-like_sf"/>
</dbReference>
<dbReference type="Proteomes" id="UP000187209">
    <property type="component" value="Unassembled WGS sequence"/>
</dbReference>
<reference evidence="4 5" key="1">
    <citation type="submission" date="2016-11" db="EMBL/GenBank/DDBJ databases">
        <title>The macronuclear genome of Stentor coeruleus: a giant cell with tiny introns.</title>
        <authorList>
            <person name="Slabodnick M."/>
            <person name="Ruby J.G."/>
            <person name="Reiff S.B."/>
            <person name="Swart E.C."/>
            <person name="Gosai S."/>
            <person name="Prabakaran S."/>
            <person name="Witkowska E."/>
            <person name="Larue G.E."/>
            <person name="Fisher S."/>
            <person name="Freeman R.M."/>
            <person name="Gunawardena J."/>
            <person name="Chu W."/>
            <person name="Stover N.A."/>
            <person name="Gregory B.D."/>
            <person name="Nowacki M."/>
            <person name="Derisi J."/>
            <person name="Roy S.W."/>
            <person name="Marshall W.F."/>
            <person name="Sood P."/>
        </authorList>
    </citation>
    <scope>NUCLEOTIDE SEQUENCE [LARGE SCALE GENOMIC DNA]</scope>
    <source>
        <strain evidence="4">WM001</strain>
    </source>
</reference>
<protein>
    <submittedName>
        <fullName evidence="4">Uncharacterized protein</fullName>
    </submittedName>
</protein>
<dbReference type="SMART" id="SM00717">
    <property type="entry name" value="SANT"/>
    <property type="match status" value="2"/>
</dbReference>
<sequence length="469" mass="53983">MSKKALMDKAKPFPITNDVWMVPCLVSPNTQYYKPVCKPLDRVQKAKSYKCRKAWNKDEDNALQDIVSKRGPKNWSSVAKDLNTRVHDCMQIRYGKQCRERWFNHLDPGLIKDKWSEEEDAFIVQKQSTLGNKWSEIAKLMPGRTENQVKNRWKSLMRRVEKDCPAEIPKSEYVVKVFKANKTLRVNTFKLPKFFDHRPVIKHEDSLQCNLEDYGLSPLYMDLKRNEDGVLSPLKDEGSLPLRLSSLGTDPEIQTCSSIDYPNMGLWKPGAKIDLDLYYSTKHDPEKSDFDLCMSGLLISPEGHSSPYCYEYDYYGQRTNIQKPENSNFLDPKRSEKAFLPHVFDTDPLKNFQDPGNSEKHPLSSLYDGDDFINSSLKGLDSKSDKNPSCGLFDGDMITGLDAINYMSQDCYGKANRKWNFDNANLGLGKRSEHGKKKKFEDKKETNKKSEGFVRLRRLSAKTIKSCSK</sequence>
<organism evidence="4 5">
    <name type="scientific">Stentor coeruleus</name>
    <dbReference type="NCBI Taxonomy" id="5963"/>
    <lineage>
        <taxon>Eukaryota</taxon>
        <taxon>Sar</taxon>
        <taxon>Alveolata</taxon>
        <taxon>Ciliophora</taxon>
        <taxon>Postciliodesmatophora</taxon>
        <taxon>Heterotrichea</taxon>
        <taxon>Heterotrichida</taxon>
        <taxon>Stentoridae</taxon>
        <taxon>Stentor</taxon>
    </lineage>
</organism>
<comment type="caution">
    <text evidence="4">The sequence shown here is derived from an EMBL/GenBank/DDBJ whole genome shotgun (WGS) entry which is preliminary data.</text>
</comment>
<dbReference type="InterPro" id="IPR017930">
    <property type="entry name" value="Myb_dom"/>
</dbReference>
<dbReference type="CDD" id="cd00167">
    <property type="entry name" value="SANT"/>
    <property type="match status" value="2"/>
</dbReference>
<accession>A0A1R2CSU2</accession>
<evidence type="ECO:0000313" key="5">
    <source>
        <dbReference type="Proteomes" id="UP000187209"/>
    </source>
</evidence>
<evidence type="ECO:0000256" key="1">
    <source>
        <dbReference type="SAM" id="MobiDB-lite"/>
    </source>
</evidence>
<proteinExistence type="predicted"/>
<evidence type="ECO:0000313" key="4">
    <source>
        <dbReference type="EMBL" id="OMJ92040.1"/>
    </source>
</evidence>
<name>A0A1R2CSU2_9CILI</name>
<feature type="region of interest" description="Disordered" evidence="1">
    <location>
        <begin position="429"/>
        <end position="452"/>
    </location>
</feature>
<dbReference type="PANTHER" id="PTHR45614">
    <property type="entry name" value="MYB PROTEIN-RELATED"/>
    <property type="match status" value="1"/>
</dbReference>
<dbReference type="SUPFAM" id="SSF46689">
    <property type="entry name" value="Homeodomain-like"/>
    <property type="match status" value="1"/>
</dbReference>
<feature type="domain" description="Myb-like" evidence="2">
    <location>
        <begin position="47"/>
        <end position="106"/>
    </location>
</feature>
<feature type="domain" description="Myb-like" evidence="2">
    <location>
        <begin position="107"/>
        <end position="157"/>
    </location>
</feature>
<dbReference type="EMBL" id="MPUH01000069">
    <property type="protein sequence ID" value="OMJ92040.1"/>
    <property type="molecule type" value="Genomic_DNA"/>
</dbReference>
<dbReference type="PROSITE" id="PS50090">
    <property type="entry name" value="MYB_LIKE"/>
    <property type="match status" value="2"/>
</dbReference>
<dbReference type="GO" id="GO:0005634">
    <property type="term" value="C:nucleus"/>
    <property type="evidence" value="ECO:0007669"/>
    <property type="project" value="TreeGrafter"/>
</dbReference>
<dbReference type="AlphaFoldDB" id="A0A1R2CSU2"/>